<protein>
    <submittedName>
        <fullName evidence="1">(rape) hypothetical protein</fullName>
    </submittedName>
</protein>
<gene>
    <name evidence="1" type="ORF">DARMORV10_A03P41620.1</name>
</gene>
<reference evidence="1" key="1">
    <citation type="submission" date="2021-01" db="EMBL/GenBank/DDBJ databases">
        <authorList>
            <consortium name="Genoscope - CEA"/>
            <person name="William W."/>
        </authorList>
    </citation>
    <scope>NUCLEOTIDE SEQUENCE</scope>
</reference>
<accession>A0A816WKT2</accession>
<dbReference type="Proteomes" id="UP001295469">
    <property type="component" value="Chromosome A03"/>
</dbReference>
<name>A0A816WKT2_BRANA</name>
<evidence type="ECO:0000313" key="1">
    <source>
        <dbReference type="EMBL" id="CAF2128236.1"/>
    </source>
</evidence>
<sequence length="106" mass="11807">MLICKTCFRFAFVLSKDYLDFREILGLPFVSFFSVILVAIEDGFEDELVVAGDGVDAAHFVDASTVIIPQHCCLVQCPTICYEQPQPETYEVVYNSYGSTTGCTIM</sequence>
<proteinExistence type="predicted"/>
<organism evidence="1">
    <name type="scientific">Brassica napus</name>
    <name type="common">Rape</name>
    <dbReference type="NCBI Taxonomy" id="3708"/>
    <lineage>
        <taxon>Eukaryota</taxon>
        <taxon>Viridiplantae</taxon>
        <taxon>Streptophyta</taxon>
        <taxon>Embryophyta</taxon>
        <taxon>Tracheophyta</taxon>
        <taxon>Spermatophyta</taxon>
        <taxon>Magnoliopsida</taxon>
        <taxon>eudicotyledons</taxon>
        <taxon>Gunneridae</taxon>
        <taxon>Pentapetalae</taxon>
        <taxon>rosids</taxon>
        <taxon>malvids</taxon>
        <taxon>Brassicales</taxon>
        <taxon>Brassicaceae</taxon>
        <taxon>Brassiceae</taxon>
        <taxon>Brassica</taxon>
    </lineage>
</organism>
<dbReference type="AlphaFoldDB" id="A0A816WKT2"/>
<dbReference type="EMBL" id="HG994357">
    <property type="protein sequence ID" value="CAF2128236.1"/>
    <property type="molecule type" value="Genomic_DNA"/>
</dbReference>